<comment type="caution">
    <text evidence="2">The sequence shown here is derived from an EMBL/GenBank/DDBJ whole genome shotgun (WGS) entry which is preliminary data.</text>
</comment>
<dbReference type="Gene3D" id="3.30.420.40">
    <property type="match status" value="2"/>
</dbReference>
<feature type="domain" description="Actin-like protein N-terminal" evidence="1">
    <location>
        <begin position="12"/>
        <end position="144"/>
    </location>
</feature>
<evidence type="ECO:0000313" key="3">
    <source>
        <dbReference type="Proteomes" id="UP000297385"/>
    </source>
</evidence>
<dbReference type="Proteomes" id="UP000297385">
    <property type="component" value="Unassembled WGS sequence"/>
</dbReference>
<proteinExistence type="predicted"/>
<evidence type="ECO:0000313" key="2">
    <source>
        <dbReference type="EMBL" id="TFE46924.1"/>
    </source>
</evidence>
<dbReference type="InterPro" id="IPR043129">
    <property type="entry name" value="ATPase_NBD"/>
</dbReference>
<reference evidence="2 3" key="1">
    <citation type="submission" date="2019-03" db="EMBL/GenBank/DDBJ databases">
        <title>Complete Genome Sequence of Paraburkholderia dipogonis ICMP 19430T, a Nitrogen-fixing Symbiont of the South African Invasive Legume Dipogon lignosus in New Zealand.</title>
        <authorList>
            <person name="De Meyer S.E."/>
        </authorList>
    </citation>
    <scope>NUCLEOTIDE SEQUENCE [LARGE SCALE GENOMIC DNA]</scope>
    <source>
        <strain evidence="2 3">ICMP 19430</strain>
    </source>
</reference>
<evidence type="ECO:0000259" key="1">
    <source>
        <dbReference type="Pfam" id="PF17989"/>
    </source>
</evidence>
<dbReference type="AlphaFoldDB" id="A0A4Y8NAY0"/>
<accession>A0A4Y8NAY0</accession>
<dbReference type="SUPFAM" id="SSF53067">
    <property type="entry name" value="Actin-like ATPase domain"/>
    <property type="match status" value="2"/>
</dbReference>
<sequence>MKWSYRDGSGRIRSGSFRSVALPHIDSALATSVRRAQASSLIQTIAVDGQLFDVDVDENSSVGKAMGERNEANDFAGRPEYRALVGAAFARLDVTRVSTLVLGLPMMTFARYAESLQKQFRGTLTFGSRSVIVDRVHVVPQGVGSLLMVLAQGDASLVGTTICLMDIGHYTSDWIVGVAQGLAIDFSRSGGRPGGASHIYRALAEGLSAELGEPFEGLDAIDLALRKGTPLLAFGQPLDISRYLECGKAPALETVRAMRARVRSADDLTIVLTGGGAPLYRDAIATVFQKNRVVELQQARFTNAIGFLLYGEQQALATR</sequence>
<dbReference type="EMBL" id="SNVI01000001">
    <property type="protein sequence ID" value="TFE46924.1"/>
    <property type="molecule type" value="Genomic_DNA"/>
</dbReference>
<organism evidence="2 3">
    <name type="scientific">Paraburkholderia dipogonis</name>
    <dbReference type="NCBI Taxonomy" id="1211383"/>
    <lineage>
        <taxon>Bacteria</taxon>
        <taxon>Pseudomonadati</taxon>
        <taxon>Pseudomonadota</taxon>
        <taxon>Betaproteobacteria</taxon>
        <taxon>Burkholderiales</taxon>
        <taxon>Burkholderiaceae</taxon>
        <taxon>Paraburkholderia</taxon>
    </lineage>
</organism>
<name>A0A4Y8NAY0_9BURK</name>
<dbReference type="Pfam" id="PF17989">
    <property type="entry name" value="ALP_N"/>
    <property type="match status" value="1"/>
</dbReference>
<dbReference type="InterPro" id="IPR040607">
    <property type="entry name" value="ALP_N"/>
</dbReference>
<gene>
    <name evidence="2" type="ORF">E2553_18900</name>
</gene>
<protein>
    <recommendedName>
        <fullName evidence="1">Actin-like protein N-terminal domain-containing protein</fullName>
    </recommendedName>
</protein>